<evidence type="ECO:0000256" key="7">
    <source>
        <dbReference type="SAM" id="MobiDB-lite"/>
    </source>
</evidence>
<keyword evidence="6" id="KW-0539">Nucleus</keyword>
<dbReference type="PROSITE" id="PS50966">
    <property type="entry name" value="ZF_SWIM"/>
    <property type="match status" value="1"/>
</dbReference>
<keyword evidence="3 5" id="KW-0863">Zinc-finger</keyword>
<organism evidence="10 11">
    <name type="scientific">Pyrus ussuriensis x Pyrus communis</name>
    <dbReference type="NCBI Taxonomy" id="2448454"/>
    <lineage>
        <taxon>Eukaryota</taxon>
        <taxon>Viridiplantae</taxon>
        <taxon>Streptophyta</taxon>
        <taxon>Embryophyta</taxon>
        <taxon>Tracheophyta</taxon>
        <taxon>Spermatophyta</taxon>
        <taxon>Magnoliopsida</taxon>
        <taxon>eudicotyledons</taxon>
        <taxon>Gunneridae</taxon>
        <taxon>Pentapetalae</taxon>
        <taxon>rosids</taxon>
        <taxon>fabids</taxon>
        <taxon>Rosales</taxon>
        <taxon>Rosaceae</taxon>
        <taxon>Amygdaloideae</taxon>
        <taxon>Maleae</taxon>
        <taxon>Pyrus</taxon>
    </lineage>
</organism>
<feature type="region of interest" description="Disordered" evidence="7">
    <location>
        <begin position="288"/>
        <end position="330"/>
    </location>
</feature>
<feature type="compositionally biased region" description="Basic residues" evidence="7">
    <location>
        <begin position="244"/>
        <end position="254"/>
    </location>
</feature>
<sequence>MDGKAPGTIFTDQAQSITPAISENAARNLNHVFSECIYDPETIEEFESSWNKLLDDYELGGNDCLEGIYLLREKWAQIYGQYHFCTGITLDQFLLYYIYILLTSFFFHYINWRSLYSDWNVEIEATKQYTILCSCKKFEFEGILCAHALKLYYDLDLSSIPSDYYLKRWSKDAKCDIGFDSYVGEKKMEKHANFGEQDDGTNDVNYVKHVTEVEKNLKNQDSKVQKSKGRGKGRMKSALESNQPKKKGPYKRKAFKESNSNAYEINGPSTRYGHIGMPSQNQFNMAPENIQPIPLGTTPQLKFSNPSTSNIQPIPLGTTHELKFSNPSTS</sequence>
<feature type="domain" description="SWIM-type" evidence="9">
    <location>
        <begin position="119"/>
        <end position="156"/>
    </location>
</feature>
<dbReference type="GO" id="GO:0008270">
    <property type="term" value="F:zinc ion binding"/>
    <property type="evidence" value="ECO:0007669"/>
    <property type="project" value="UniProtKB-UniRule"/>
</dbReference>
<name>A0A5N5GDF4_9ROSA</name>
<dbReference type="GO" id="GO:0005634">
    <property type="term" value="C:nucleus"/>
    <property type="evidence" value="ECO:0007669"/>
    <property type="project" value="UniProtKB-SubCell"/>
</dbReference>
<evidence type="ECO:0000256" key="4">
    <source>
        <dbReference type="ARBA" id="ARBA00022833"/>
    </source>
</evidence>
<keyword evidence="8" id="KW-0472">Membrane</keyword>
<dbReference type="InterPro" id="IPR006564">
    <property type="entry name" value="Znf_PMZ"/>
</dbReference>
<comment type="similarity">
    <text evidence="1 6">Belongs to the FHY3/FAR1 family.</text>
</comment>
<protein>
    <recommendedName>
        <fullName evidence="6">Protein FAR1-RELATED SEQUENCE</fullName>
    </recommendedName>
</protein>
<keyword evidence="11" id="KW-1185">Reference proteome</keyword>
<keyword evidence="8" id="KW-0812">Transmembrane</keyword>
<evidence type="ECO:0000313" key="11">
    <source>
        <dbReference type="Proteomes" id="UP000327157"/>
    </source>
</evidence>
<feature type="compositionally biased region" description="Basic residues" evidence="7">
    <location>
        <begin position="225"/>
        <end position="235"/>
    </location>
</feature>
<evidence type="ECO:0000256" key="5">
    <source>
        <dbReference type="PROSITE-ProRule" id="PRU00325"/>
    </source>
</evidence>
<dbReference type="OrthoDB" id="2402896at2759"/>
<keyword evidence="2 6" id="KW-0479">Metal-binding</keyword>
<evidence type="ECO:0000256" key="1">
    <source>
        <dbReference type="ARBA" id="ARBA00005889"/>
    </source>
</evidence>
<reference evidence="10 11" key="3">
    <citation type="submission" date="2019-11" db="EMBL/GenBank/DDBJ databases">
        <title>A de novo genome assembly of a pear dwarfing rootstock.</title>
        <authorList>
            <person name="Wang F."/>
            <person name="Wang J."/>
            <person name="Li S."/>
            <person name="Zhang Y."/>
            <person name="Fang M."/>
            <person name="Ma L."/>
            <person name="Zhao Y."/>
            <person name="Jiang S."/>
        </authorList>
    </citation>
    <scope>NUCLEOTIDE SEQUENCE [LARGE SCALE GENOMIC DNA]</scope>
    <source>
        <strain evidence="10">S2</strain>
        <tissue evidence="10">Leaf</tissue>
    </source>
</reference>
<comment type="caution">
    <text evidence="10">The sequence shown here is derived from an EMBL/GenBank/DDBJ whole genome shotgun (WGS) entry which is preliminary data.</text>
</comment>
<comment type="function">
    <text evidence="6">Putative transcription activator involved in regulating light control of development.</text>
</comment>
<evidence type="ECO:0000256" key="2">
    <source>
        <dbReference type="ARBA" id="ARBA00022723"/>
    </source>
</evidence>
<dbReference type="SMART" id="SM00575">
    <property type="entry name" value="ZnF_PMZ"/>
    <property type="match status" value="1"/>
</dbReference>
<dbReference type="PANTHER" id="PTHR31669">
    <property type="entry name" value="PROTEIN FAR1-RELATED SEQUENCE 10-RELATED"/>
    <property type="match status" value="1"/>
</dbReference>
<dbReference type="InterPro" id="IPR031052">
    <property type="entry name" value="FHY3/FAR1"/>
</dbReference>
<dbReference type="PANTHER" id="PTHR31669:SF305">
    <property type="entry name" value="PROTEIN FAR1-RELATED SEQUENCE"/>
    <property type="match status" value="1"/>
</dbReference>
<evidence type="ECO:0000256" key="8">
    <source>
        <dbReference type="SAM" id="Phobius"/>
    </source>
</evidence>
<evidence type="ECO:0000259" key="9">
    <source>
        <dbReference type="PROSITE" id="PS50966"/>
    </source>
</evidence>
<dbReference type="Pfam" id="PF04434">
    <property type="entry name" value="SWIM"/>
    <property type="match status" value="1"/>
</dbReference>
<dbReference type="Proteomes" id="UP000327157">
    <property type="component" value="Chromosome 9"/>
</dbReference>
<feature type="compositionally biased region" description="Basic and acidic residues" evidence="7">
    <location>
        <begin position="215"/>
        <end position="224"/>
    </location>
</feature>
<evidence type="ECO:0000313" key="10">
    <source>
        <dbReference type="EMBL" id="KAB2613207.1"/>
    </source>
</evidence>
<keyword evidence="8" id="KW-1133">Transmembrane helix</keyword>
<feature type="region of interest" description="Disordered" evidence="7">
    <location>
        <begin position="215"/>
        <end position="254"/>
    </location>
</feature>
<evidence type="ECO:0000256" key="3">
    <source>
        <dbReference type="ARBA" id="ARBA00022771"/>
    </source>
</evidence>
<accession>A0A5N5GDF4</accession>
<dbReference type="AlphaFoldDB" id="A0A5N5GDF4"/>
<reference evidence="10 11" key="1">
    <citation type="submission" date="2019-09" db="EMBL/GenBank/DDBJ databases">
        <authorList>
            <person name="Ou C."/>
        </authorList>
    </citation>
    <scope>NUCLEOTIDE SEQUENCE [LARGE SCALE GENOMIC DNA]</scope>
    <source>
        <strain evidence="10">S2</strain>
        <tissue evidence="10">Leaf</tissue>
    </source>
</reference>
<gene>
    <name evidence="10" type="ORF">D8674_035523</name>
</gene>
<evidence type="ECO:0000256" key="6">
    <source>
        <dbReference type="RuleBase" id="RU367018"/>
    </source>
</evidence>
<dbReference type="EMBL" id="SMOL01000458">
    <property type="protein sequence ID" value="KAB2613207.1"/>
    <property type="molecule type" value="Genomic_DNA"/>
</dbReference>
<feature type="transmembrane region" description="Helical" evidence="8">
    <location>
        <begin position="93"/>
        <end position="110"/>
    </location>
</feature>
<comment type="subcellular location">
    <subcellularLocation>
        <location evidence="6">Nucleus</location>
    </subcellularLocation>
</comment>
<dbReference type="InterPro" id="IPR007527">
    <property type="entry name" value="Znf_SWIM"/>
</dbReference>
<feature type="compositionally biased region" description="Polar residues" evidence="7">
    <location>
        <begin position="297"/>
        <end position="312"/>
    </location>
</feature>
<reference evidence="11" key="2">
    <citation type="submission" date="2019-10" db="EMBL/GenBank/DDBJ databases">
        <title>A de novo genome assembly of a pear dwarfing rootstock.</title>
        <authorList>
            <person name="Wang F."/>
            <person name="Wang J."/>
            <person name="Li S."/>
            <person name="Zhang Y."/>
            <person name="Fang M."/>
            <person name="Ma L."/>
            <person name="Zhao Y."/>
            <person name="Jiang S."/>
        </authorList>
    </citation>
    <scope>NUCLEOTIDE SEQUENCE [LARGE SCALE GENOMIC DNA]</scope>
</reference>
<proteinExistence type="inferred from homology"/>
<keyword evidence="4 6" id="KW-0862">Zinc</keyword>
<dbReference type="GO" id="GO:0006355">
    <property type="term" value="P:regulation of DNA-templated transcription"/>
    <property type="evidence" value="ECO:0007669"/>
    <property type="project" value="UniProtKB-UniRule"/>
</dbReference>